<dbReference type="CDD" id="cd00118">
    <property type="entry name" value="LysM"/>
    <property type="match status" value="1"/>
</dbReference>
<feature type="compositionally biased region" description="Pro residues" evidence="1">
    <location>
        <begin position="185"/>
        <end position="211"/>
    </location>
</feature>
<dbReference type="Gene3D" id="3.10.350.10">
    <property type="entry name" value="LysM domain"/>
    <property type="match status" value="1"/>
</dbReference>
<name>A0A3P1USJ5_9ACTO</name>
<dbReference type="InterPro" id="IPR018392">
    <property type="entry name" value="LysM"/>
</dbReference>
<accession>A0A3P1USJ5</accession>
<organism evidence="2 3">
    <name type="scientific">Actinomyces bowdenii</name>
    <dbReference type="NCBI Taxonomy" id="131109"/>
    <lineage>
        <taxon>Bacteria</taxon>
        <taxon>Bacillati</taxon>
        <taxon>Actinomycetota</taxon>
        <taxon>Actinomycetes</taxon>
        <taxon>Actinomycetales</taxon>
        <taxon>Actinomycetaceae</taxon>
        <taxon>Actinomyces</taxon>
    </lineage>
</organism>
<gene>
    <name evidence="2" type="ORF">EII10_11215</name>
</gene>
<feature type="compositionally biased region" description="Low complexity" evidence="1">
    <location>
        <begin position="212"/>
        <end position="237"/>
    </location>
</feature>
<keyword evidence="3" id="KW-1185">Reference proteome</keyword>
<comment type="caution">
    <text evidence="2">The sequence shown here is derived from an EMBL/GenBank/DDBJ whole genome shotgun (WGS) entry which is preliminary data.</text>
</comment>
<evidence type="ECO:0000313" key="3">
    <source>
        <dbReference type="Proteomes" id="UP000271272"/>
    </source>
</evidence>
<dbReference type="InterPro" id="IPR036779">
    <property type="entry name" value="LysM_dom_sf"/>
</dbReference>
<dbReference type="RefSeq" id="WP_124934578.1">
    <property type="nucleotide sequence ID" value="NZ_RQZC01000027.1"/>
</dbReference>
<sequence length="350" mass="33456">MGMILLGDQGTAEAGPGHDGAAGTRLQLLAVSLAAGALGAVLGLASVRAAHGLVQTPAPWWGMSQLGSAVLCLTSGAGALGALWHTASAVLALVALRDEREAPGGGPAARGAALALLDRWGAPMVRRIAAGALIVGLSSSPAMAATAPGTGDDLGWQPTSSATQDPSGEGGPGGSGQAGAGEAQPAPPGPPPVQPPDPQPQAPAPALPAPQDPGAAPGPDGPGATSPAPQQDTGAPTPSAPAGPSPSYPQPPASQDQEPGGAGAGAVAGSAPEGSAAGRHVVVRGESLWSITAALLPRGADDASIARAWPALYRANARVIGPDPALITPGTVLTIPTDLPGAAPATSAPG</sequence>
<dbReference type="EMBL" id="RQZC01000027">
    <property type="protein sequence ID" value="RRD24427.1"/>
    <property type="molecule type" value="Genomic_DNA"/>
</dbReference>
<dbReference type="Proteomes" id="UP000271272">
    <property type="component" value="Unassembled WGS sequence"/>
</dbReference>
<protein>
    <submittedName>
        <fullName evidence="2">Peptidoglycan-binding protein LysM</fullName>
    </submittedName>
</protein>
<evidence type="ECO:0000256" key="1">
    <source>
        <dbReference type="SAM" id="MobiDB-lite"/>
    </source>
</evidence>
<dbReference type="OrthoDB" id="3210682at2"/>
<feature type="compositionally biased region" description="Gly residues" evidence="1">
    <location>
        <begin position="168"/>
        <end position="179"/>
    </location>
</feature>
<dbReference type="AlphaFoldDB" id="A0A3P1USJ5"/>
<evidence type="ECO:0000313" key="2">
    <source>
        <dbReference type="EMBL" id="RRD24427.1"/>
    </source>
</evidence>
<reference evidence="2 3" key="1">
    <citation type="submission" date="2018-11" db="EMBL/GenBank/DDBJ databases">
        <title>Genomes From Bacteria Associated with the Canine Oral Cavity: a Test Case for Automated Genome-Based Taxonomic Assignment.</title>
        <authorList>
            <person name="Coil D.A."/>
            <person name="Jospin G."/>
            <person name="Darling A.E."/>
            <person name="Wallis C."/>
            <person name="Davis I.J."/>
            <person name="Harris S."/>
            <person name="Eisen J.A."/>
            <person name="Holcombe L.J."/>
            <person name="O'Flynn C."/>
        </authorList>
    </citation>
    <scope>NUCLEOTIDE SEQUENCE [LARGE SCALE GENOMIC DNA]</scope>
    <source>
        <strain evidence="2 3">OH5050</strain>
    </source>
</reference>
<feature type="compositionally biased region" description="Pro residues" evidence="1">
    <location>
        <begin position="238"/>
        <end position="252"/>
    </location>
</feature>
<feature type="region of interest" description="Disordered" evidence="1">
    <location>
        <begin position="146"/>
        <end position="278"/>
    </location>
</feature>
<proteinExistence type="predicted"/>
<feature type="compositionally biased region" description="Low complexity" evidence="1">
    <location>
        <begin position="267"/>
        <end position="278"/>
    </location>
</feature>